<accession>A0ABN1F355</accession>
<evidence type="ECO:0000313" key="2">
    <source>
        <dbReference type="Proteomes" id="UP001500668"/>
    </source>
</evidence>
<keyword evidence="2" id="KW-1185">Reference proteome</keyword>
<proteinExistence type="predicted"/>
<comment type="caution">
    <text evidence="1">The sequence shown here is derived from an EMBL/GenBank/DDBJ whole genome shotgun (WGS) entry which is preliminary data.</text>
</comment>
<dbReference type="EMBL" id="BAAACA010000005">
    <property type="protein sequence ID" value="GAA0581195.1"/>
    <property type="molecule type" value="Genomic_DNA"/>
</dbReference>
<evidence type="ECO:0000313" key="1">
    <source>
        <dbReference type="EMBL" id="GAA0581195.1"/>
    </source>
</evidence>
<sequence length="88" mass="9229">MLVSDREMSQWRGGWDRATAAAEMLKGALGAIGAPENTRERLRPVVSGRGTPWVEVGMIPAGLAERVAEVLRAGSGQAVSSAGERDPA</sequence>
<gene>
    <name evidence="1" type="ORF">GCM10010394_07280</name>
</gene>
<protein>
    <submittedName>
        <fullName evidence="1">Uncharacterized protein</fullName>
    </submittedName>
</protein>
<organism evidence="1 2">
    <name type="scientific">Streptomyces crystallinus</name>
    <dbReference type="NCBI Taxonomy" id="68191"/>
    <lineage>
        <taxon>Bacteria</taxon>
        <taxon>Bacillati</taxon>
        <taxon>Actinomycetota</taxon>
        <taxon>Actinomycetes</taxon>
        <taxon>Kitasatosporales</taxon>
        <taxon>Streptomycetaceae</taxon>
        <taxon>Streptomyces</taxon>
    </lineage>
</organism>
<reference evidence="1 2" key="1">
    <citation type="journal article" date="2019" name="Int. J. Syst. Evol. Microbiol.">
        <title>The Global Catalogue of Microorganisms (GCM) 10K type strain sequencing project: providing services to taxonomists for standard genome sequencing and annotation.</title>
        <authorList>
            <consortium name="The Broad Institute Genomics Platform"/>
            <consortium name="The Broad Institute Genome Sequencing Center for Infectious Disease"/>
            <person name="Wu L."/>
            <person name="Ma J."/>
        </authorList>
    </citation>
    <scope>NUCLEOTIDE SEQUENCE [LARGE SCALE GENOMIC DNA]</scope>
    <source>
        <strain evidence="1 2">JCM 5067</strain>
    </source>
</reference>
<name>A0ABN1F355_9ACTN</name>
<dbReference type="Proteomes" id="UP001500668">
    <property type="component" value="Unassembled WGS sequence"/>
</dbReference>